<accession>A0A0F9P4A5</accession>
<evidence type="ECO:0000313" key="1">
    <source>
        <dbReference type="EMBL" id="KKM95890.1"/>
    </source>
</evidence>
<organism evidence="1">
    <name type="scientific">marine sediment metagenome</name>
    <dbReference type="NCBI Taxonomy" id="412755"/>
    <lineage>
        <taxon>unclassified sequences</taxon>
        <taxon>metagenomes</taxon>
        <taxon>ecological metagenomes</taxon>
    </lineage>
</organism>
<dbReference type="EMBL" id="LAZR01005951">
    <property type="protein sequence ID" value="KKM95890.1"/>
    <property type="molecule type" value="Genomic_DNA"/>
</dbReference>
<gene>
    <name evidence="1" type="ORF">LCGC14_1183670</name>
</gene>
<proteinExistence type="predicted"/>
<sequence>MTERKLTAFDETIALILHEHGELSISEIQEITKASEEDVETSLSKLFDCGFLEGPT</sequence>
<comment type="caution">
    <text evidence="1">The sequence shown here is derived from an EMBL/GenBank/DDBJ whole genome shotgun (WGS) entry which is preliminary data.</text>
</comment>
<protein>
    <submittedName>
        <fullName evidence="1">Uncharacterized protein</fullName>
    </submittedName>
</protein>
<dbReference type="InterPro" id="IPR036388">
    <property type="entry name" value="WH-like_DNA-bd_sf"/>
</dbReference>
<dbReference type="AlphaFoldDB" id="A0A0F9P4A5"/>
<dbReference type="SUPFAM" id="SSF46785">
    <property type="entry name" value="Winged helix' DNA-binding domain"/>
    <property type="match status" value="1"/>
</dbReference>
<name>A0A0F9P4A5_9ZZZZ</name>
<dbReference type="InterPro" id="IPR036390">
    <property type="entry name" value="WH_DNA-bd_sf"/>
</dbReference>
<reference evidence="1" key="1">
    <citation type="journal article" date="2015" name="Nature">
        <title>Complex archaea that bridge the gap between prokaryotes and eukaryotes.</title>
        <authorList>
            <person name="Spang A."/>
            <person name="Saw J.H."/>
            <person name="Jorgensen S.L."/>
            <person name="Zaremba-Niedzwiedzka K."/>
            <person name="Martijn J."/>
            <person name="Lind A.E."/>
            <person name="van Eijk R."/>
            <person name="Schleper C."/>
            <person name="Guy L."/>
            <person name="Ettema T.J."/>
        </authorList>
    </citation>
    <scope>NUCLEOTIDE SEQUENCE</scope>
</reference>
<dbReference type="Gene3D" id="1.10.10.10">
    <property type="entry name" value="Winged helix-like DNA-binding domain superfamily/Winged helix DNA-binding domain"/>
    <property type="match status" value="1"/>
</dbReference>